<accession>A0ABQ6MSR7</accession>
<gene>
    <name evidence="4" type="ORF">TeGR_g14035</name>
</gene>
<dbReference type="EMBL" id="BRYB01004471">
    <property type="protein sequence ID" value="GMI31661.1"/>
    <property type="molecule type" value="Genomic_DNA"/>
</dbReference>
<sequence length="361" mass="39270">MEDEYGDMSSSGETFTFPGTFTLEDGSTLESPSLCYNTYGTLNESRDNVLLVTHALTGNSDLASWWGNMLGPGKTFDTDKYFIVCANILGSCYGSTSPASIDPATSLPYGGSFPDVSVRDTIALQFALLSDLNVSSIKSVIGGSFGGMQVLEAMFASTRELSVRSAVPIACGSSHTAWQIAISEVQRQAIYADPSWNGGDCLDVRDSKGLNVARQMGMVTYRTARAYDLKFGREKVGEGPAYGKDAKWQVKSYLEYQGDKFLSRFDPITYVKLTEQMDTHDVGRGRGGIAKALLSLEMPSLVIGIDSDVLYPLHEQESLFSALGSVEKKFVSVRSEAGHDGFLLEQETVGKAIDEFLERIE</sequence>
<dbReference type="InterPro" id="IPR008220">
    <property type="entry name" value="HAT_MetX-like"/>
</dbReference>
<evidence type="ECO:0000313" key="5">
    <source>
        <dbReference type="Proteomes" id="UP001165060"/>
    </source>
</evidence>
<evidence type="ECO:0000256" key="1">
    <source>
        <dbReference type="ARBA" id="ARBA00006886"/>
    </source>
</evidence>
<comment type="similarity">
    <text evidence="1">Belongs to the AB hydrolase superfamily. MetX family.</text>
</comment>
<reference evidence="4 5" key="1">
    <citation type="journal article" date="2023" name="Commun. Biol.">
        <title>Genome analysis of Parmales, the sister group of diatoms, reveals the evolutionary specialization of diatoms from phago-mixotrophs to photoautotrophs.</title>
        <authorList>
            <person name="Ban H."/>
            <person name="Sato S."/>
            <person name="Yoshikawa S."/>
            <person name="Yamada K."/>
            <person name="Nakamura Y."/>
            <person name="Ichinomiya M."/>
            <person name="Sato N."/>
            <person name="Blanc-Mathieu R."/>
            <person name="Endo H."/>
            <person name="Kuwata A."/>
            <person name="Ogata H."/>
        </authorList>
    </citation>
    <scope>NUCLEOTIDE SEQUENCE [LARGE SCALE GENOMIC DNA]</scope>
</reference>
<dbReference type="NCBIfam" id="NF001209">
    <property type="entry name" value="PRK00175.1"/>
    <property type="match status" value="1"/>
</dbReference>
<protein>
    <recommendedName>
        <fullName evidence="3">AB hydrolase-1 domain-containing protein</fullName>
    </recommendedName>
</protein>
<evidence type="ECO:0000313" key="4">
    <source>
        <dbReference type="EMBL" id="GMI31661.1"/>
    </source>
</evidence>
<dbReference type="NCBIfam" id="TIGR01392">
    <property type="entry name" value="homoserO_Ac_trn"/>
    <property type="match status" value="1"/>
</dbReference>
<dbReference type="PANTHER" id="PTHR32268">
    <property type="entry name" value="HOMOSERINE O-ACETYLTRANSFERASE"/>
    <property type="match status" value="1"/>
</dbReference>
<dbReference type="SUPFAM" id="SSF53474">
    <property type="entry name" value="alpha/beta-Hydrolases"/>
    <property type="match status" value="1"/>
</dbReference>
<proteinExistence type="inferred from homology"/>
<dbReference type="InterPro" id="IPR029058">
    <property type="entry name" value="AB_hydrolase_fold"/>
</dbReference>
<dbReference type="HAMAP" id="MF_00296">
    <property type="entry name" value="MetX_acyltransf"/>
    <property type="match status" value="1"/>
</dbReference>
<dbReference type="PANTHER" id="PTHR32268:SF11">
    <property type="entry name" value="HOMOSERINE O-ACETYLTRANSFERASE"/>
    <property type="match status" value="1"/>
</dbReference>
<comment type="caution">
    <text evidence="4">The sequence shown here is derived from an EMBL/GenBank/DDBJ whole genome shotgun (WGS) entry which is preliminary data.</text>
</comment>
<dbReference type="Proteomes" id="UP001165060">
    <property type="component" value="Unassembled WGS sequence"/>
</dbReference>
<organism evidence="4 5">
    <name type="scientific">Tetraparma gracilis</name>
    <dbReference type="NCBI Taxonomy" id="2962635"/>
    <lineage>
        <taxon>Eukaryota</taxon>
        <taxon>Sar</taxon>
        <taxon>Stramenopiles</taxon>
        <taxon>Ochrophyta</taxon>
        <taxon>Bolidophyceae</taxon>
        <taxon>Parmales</taxon>
        <taxon>Triparmaceae</taxon>
        <taxon>Tetraparma</taxon>
    </lineage>
</organism>
<dbReference type="Gene3D" id="3.40.50.1820">
    <property type="entry name" value="alpha/beta hydrolase"/>
    <property type="match status" value="1"/>
</dbReference>
<evidence type="ECO:0000259" key="3">
    <source>
        <dbReference type="Pfam" id="PF00561"/>
    </source>
</evidence>
<keyword evidence="2" id="KW-0808">Transferase</keyword>
<dbReference type="InterPro" id="IPR000073">
    <property type="entry name" value="AB_hydrolase_1"/>
</dbReference>
<name>A0ABQ6MSR7_9STRA</name>
<feature type="domain" description="AB hydrolase-1" evidence="3">
    <location>
        <begin position="48"/>
        <end position="345"/>
    </location>
</feature>
<dbReference type="PIRSF" id="PIRSF000443">
    <property type="entry name" value="Homoser_Ac_trans"/>
    <property type="match status" value="1"/>
</dbReference>
<keyword evidence="5" id="KW-1185">Reference proteome</keyword>
<evidence type="ECO:0000256" key="2">
    <source>
        <dbReference type="ARBA" id="ARBA00022679"/>
    </source>
</evidence>
<dbReference type="Pfam" id="PF00561">
    <property type="entry name" value="Abhydrolase_1"/>
    <property type="match status" value="1"/>
</dbReference>